<evidence type="ECO:0000313" key="3">
    <source>
        <dbReference type="EMBL" id="MBO8440700.1"/>
    </source>
</evidence>
<dbReference type="PANTHER" id="PTHR43619">
    <property type="entry name" value="S-ADENOSYL-L-METHIONINE-DEPENDENT METHYLTRANSFERASE YKTD-RELATED"/>
    <property type="match status" value="1"/>
</dbReference>
<gene>
    <name evidence="3" type="ORF">IAC51_08650</name>
</gene>
<sequence length="274" mass="32217">MKQKHEFKSIVAETLLIPLYMRAKESRRKQPILYDKAAERLADSLDYDYSRFDHAMLSEVGCVVRGWYFDRAVRRFIERYPHPVVVNVGCGLDTRFQRIAEPKAIFYDMDLPEVIALRRELIPEQPANHYIADSLLQTGWMDTLRLAHPDAQFIFIVEGVLMYFYEHQVKSFLHNIALRFSGGELWFDVCGTMMSRHGVKPDSLRNHEACIRSGLDDGRLVERWEPSLKLIEQANYMKLFRNRWGFFFGQILRRIPRLCYRFSSLLGYSIIAVP</sequence>
<dbReference type="InterPro" id="IPR016874">
    <property type="entry name" value="TcmP-like"/>
</dbReference>
<protein>
    <submittedName>
        <fullName evidence="3">Class I SAM-dependent methyltransferase</fullName>
    </submittedName>
</protein>
<organism evidence="3 4">
    <name type="scientific">Candidatus Aphodosoma intestinipullorum</name>
    <dbReference type="NCBI Taxonomy" id="2840674"/>
    <lineage>
        <taxon>Bacteria</taxon>
        <taxon>Pseudomonadati</taxon>
        <taxon>Bacteroidota</taxon>
        <taxon>Bacteroidia</taxon>
        <taxon>Bacteroidales</taxon>
        <taxon>Candidatus Aphodosoma</taxon>
    </lineage>
</organism>
<dbReference type="GO" id="GO:0032259">
    <property type="term" value="P:methylation"/>
    <property type="evidence" value="ECO:0007669"/>
    <property type="project" value="UniProtKB-KW"/>
</dbReference>
<dbReference type="InterPro" id="IPR029063">
    <property type="entry name" value="SAM-dependent_MTases_sf"/>
</dbReference>
<proteinExistence type="predicted"/>
<keyword evidence="1 3" id="KW-0489">Methyltransferase</keyword>
<comment type="caution">
    <text evidence="3">The sequence shown here is derived from an EMBL/GenBank/DDBJ whole genome shotgun (WGS) entry which is preliminary data.</text>
</comment>
<reference evidence="3" key="2">
    <citation type="journal article" date="2021" name="PeerJ">
        <title>Extensive microbial diversity within the chicken gut microbiome revealed by metagenomics and culture.</title>
        <authorList>
            <person name="Gilroy R."/>
            <person name="Ravi A."/>
            <person name="Getino M."/>
            <person name="Pursley I."/>
            <person name="Horton D.L."/>
            <person name="Alikhan N.F."/>
            <person name="Baker D."/>
            <person name="Gharbi K."/>
            <person name="Hall N."/>
            <person name="Watson M."/>
            <person name="Adriaenssens E.M."/>
            <person name="Foster-Nyarko E."/>
            <person name="Jarju S."/>
            <person name="Secka A."/>
            <person name="Antonio M."/>
            <person name="Oren A."/>
            <person name="Chaudhuri R.R."/>
            <person name="La Ragione R."/>
            <person name="Hildebrand F."/>
            <person name="Pallen M.J."/>
        </authorList>
    </citation>
    <scope>NUCLEOTIDE SEQUENCE</scope>
    <source>
        <strain evidence="3">3924</strain>
    </source>
</reference>
<evidence type="ECO:0000256" key="2">
    <source>
        <dbReference type="ARBA" id="ARBA00022679"/>
    </source>
</evidence>
<reference evidence="3" key="1">
    <citation type="submission" date="2020-10" db="EMBL/GenBank/DDBJ databases">
        <authorList>
            <person name="Gilroy R."/>
        </authorList>
    </citation>
    <scope>NUCLEOTIDE SEQUENCE</scope>
    <source>
        <strain evidence="3">3924</strain>
    </source>
</reference>
<evidence type="ECO:0000313" key="4">
    <source>
        <dbReference type="Proteomes" id="UP000712007"/>
    </source>
</evidence>
<accession>A0A940IFJ0</accession>
<dbReference type="GO" id="GO:0008168">
    <property type="term" value="F:methyltransferase activity"/>
    <property type="evidence" value="ECO:0007669"/>
    <property type="project" value="UniProtKB-KW"/>
</dbReference>
<dbReference type="Gene3D" id="3.40.50.150">
    <property type="entry name" value="Vaccinia Virus protein VP39"/>
    <property type="match status" value="1"/>
</dbReference>
<dbReference type="PANTHER" id="PTHR43619:SF2">
    <property type="entry name" value="S-ADENOSYL-L-METHIONINE-DEPENDENT METHYLTRANSFERASES SUPERFAMILY PROTEIN"/>
    <property type="match status" value="1"/>
</dbReference>
<name>A0A940IFJ0_9BACT</name>
<dbReference type="Proteomes" id="UP000712007">
    <property type="component" value="Unassembled WGS sequence"/>
</dbReference>
<dbReference type="Pfam" id="PF04072">
    <property type="entry name" value="LCM"/>
    <property type="match status" value="1"/>
</dbReference>
<dbReference type="InterPro" id="IPR007213">
    <property type="entry name" value="Ppm1/Ppm2/Tcmp"/>
</dbReference>
<dbReference type="PIRSF" id="PIRSF028177">
    <property type="entry name" value="Polyketide_synth_Omtfrase_TcmP"/>
    <property type="match status" value="1"/>
</dbReference>
<dbReference type="AlphaFoldDB" id="A0A940IFJ0"/>
<dbReference type="SUPFAM" id="SSF53335">
    <property type="entry name" value="S-adenosyl-L-methionine-dependent methyltransferases"/>
    <property type="match status" value="1"/>
</dbReference>
<evidence type="ECO:0000256" key="1">
    <source>
        <dbReference type="ARBA" id="ARBA00022603"/>
    </source>
</evidence>
<keyword evidence="2" id="KW-0808">Transferase</keyword>
<dbReference type="EMBL" id="JADIMV010000146">
    <property type="protein sequence ID" value="MBO8440700.1"/>
    <property type="molecule type" value="Genomic_DNA"/>
</dbReference>